<name>A0A0H3BJF7_TREPS</name>
<dbReference type="Gene3D" id="3.40.50.850">
    <property type="entry name" value="Isochorismatase-like"/>
    <property type="match status" value="1"/>
</dbReference>
<proteinExistence type="inferred from homology"/>
<dbReference type="InterPro" id="IPR052347">
    <property type="entry name" value="Isochorismatase_Nicotinamidase"/>
</dbReference>
<organism evidence="3 4">
    <name type="scientific">Treponema pallidum subsp. pallidum (strain SS14)</name>
    <dbReference type="NCBI Taxonomy" id="455434"/>
    <lineage>
        <taxon>Bacteria</taxon>
        <taxon>Pseudomonadati</taxon>
        <taxon>Spirochaetota</taxon>
        <taxon>Spirochaetia</taxon>
        <taxon>Spirochaetales</taxon>
        <taxon>Treponemataceae</taxon>
        <taxon>Treponema</taxon>
    </lineage>
</organism>
<dbReference type="KEGG" id="tpp:TPASS_0696"/>
<dbReference type="GO" id="GO:0016787">
    <property type="term" value="F:hydrolase activity"/>
    <property type="evidence" value="ECO:0007669"/>
    <property type="project" value="UniProtKB-KW"/>
</dbReference>
<comment type="similarity">
    <text evidence="1">Belongs to the isochorismatase family.</text>
</comment>
<dbReference type="InterPro" id="IPR036380">
    <property type="entry name" value="Isochorismatase-like_sf"/>
</dbReference>
<accession>A0A0H3BJF7</accession>
<dbReference type="Proteomes" id="UP000001202">
    <property type="component" value="Chromosome"/>
</dbReference>
<evidence type="ECO:0000256" key="1">
    <source>
        <dbReference type="ARBA" id="ARBA00006336"/>
    </source>
</evidence>
<dbReference type="AlphaFoldDB" id="A0A0H3BJF7"/>
<protein>
    <submittedName>
        <fullName evidence="3">Possible nicotinamidase</fullName>
    </submittedName>
</protein>
<dbReference type="RefSeq" id="WP_010882141.1">
    <property type="nucleotide sequence ID" value="NC_010741.1"/>
</dbReference>
<sequence>MSRAFFLVDFQNDFCDPRGALFVPGADQDCVRVAEFLRVHAAHVDALYVSCDRHPRMHVAHPCFWRSLTGDALGPFDTVSFERLRSGACVPVRVGYVQTVAGYLAFRAYTGKGPLYLWPEHCVRGSWGQAVHPLIVEAVRFWQRAHRTRHPQFFFKGENPCVEQFSVLSSEYPASQGTADSLFVKRCQMLRAHERIFVAGEALSHCVVCTLQDMQRAGVLSRVSLLKDGSSVVPGFEQKTAASVQTLCAQGLTWLRMTEAAELLRTRFIFSGTEHQDS</sequence>
<gene>
    <name evidence="3" type="ordered locus">TPASS_0696</name>
</gene>
<evidence type="ECO:0000313" key="3">
    <source>
        <dbReference type="EMBL" id="ACD71114.1"/>
    </source>
</evidence>
<dbReference type="GeneID" id="93876466"/>
<evidence type="ECO:0000313" key="4">
    <source>
        <dbReference type="Proteomes" id="UP000001202"/>
    </source>
</evidence>
<keyword evidence="2" id="KW-0378">Hydrolase</keyword>
<dbReference type="SUPFAM" id="SSF52499">
    <property type="entry name" value="Isochorismatase-like hydrolases"/>
    <property type="match status" value="1"/>
</dbReference>
<dbReference type="PANTHER" id="PTHR11080">
    <property type="entry name" value="PYRAZINAMIDASE/NICOTINAMIDASE"/>
    <property type="match status" value="1"/>
</dbReference>
<dbReference type="PANTHER" id="PTHR11080:SF2">
    <property type="entry name" value="LD05707P"/>
    <property type="match status" value="1"/>
</dbReference>
<reference evidence="3 4" key="1">
    <citation type="journal article" date="2008" name="BMC Microbiol.">
        <title>Complete genome sequence of Treponema pallidum ssp. pallidum strain SS14 determined with oligonucleotide arrays.</title>
        <authorList>
            <person name="Matejkova P."/>
            <person name="Strouhal M."/>
            <person name="Smajs D."/>
            <person name="Norris S.J."/>
            <person name="Palzkill T."/>
            <person name="Petrosino J.F."/>
            <person name="Sodergren E."/>
            <person name="Norton J.E."/>
            <person name="Singh J."/>
            <person name="Richmond T.A."/>
            <person name="Molla M.N."/>
            <person name="Albert T.J."/>
            <person name="Weinstock G.M."/>
        </authorList>
    </citation>
    <scope>NUCLEOTIDE SEQUENCE [LARGE SCALE GENOMIC DNA]</scope>
    <source>
        <strain evidence="3 4">SS14</strain>
    </source>
</reference>
<dbReference type="EMBL" id="CP000805">
    <property type="protein sequence ID" value="ACD71114.1"/>
    <property type="molecule type" value="Genomic_DNA"/>
</dbReference>
<evidence type="ECO:0000256" key="2">
    <source>
        <dbReference type="ARBA" id="ARBA00022801"/>
    </source>
</evidence>
<dbReference type="PATRIC" id="fig|243276.5.peg.741"/>